<name>A0AAE3G1W1_9GAMM</name>
<proteinExistence type="inferred from homology"/>
<dbReference type="SUPFAM" id="SSF54001">
    <property type="entry name" value="Cysteine proteinases"/>
    <property type="match status" value="1"/>
</dbReference>
<evidence type="ECO:0000256" key="3">
    <source>
        <dbReference type="ARBA" id="ARBA00022729"/>
    </source>
</evidence>
<keyword evidence="5" id="KW-0788">Thiol protease</keyword>
<keyword evidence="2" id="KW-0645">Protease</keyword>
<feature type="region of interest" description="Disordered" evidence="6">
    <location>
        <begin position="30"/>
        <end position="53"/>
    </location>
</feature>
<reference evidence="9" key="1">
    <citation type="submission" date="2022-03" db="EMBL/GenBank/DDBJ databases">
        <title>Genomic Encyclopedia of Type Strains, Phase III (KMG-III): the genomes of soil and plant-associated and newly described type strains.</title>
        <authorList>
            <person name="Whitman W."/>
        </authorList>
    </citation>
    <scope>NUCLEOTIDE SEQUENCE</scope>
    <source>
        <strain evidence="9">ANL 6-2</strain>
    </source>
</reference>
<keyword evidence="3 7" id="KW-0732">Signal</keyword>
<feature type="signal peptide" evidence="7">
    <location>
        <begin position="1"/>
        <end position="25"/>
    </location>
</feature>
<feature type="chain" id="PRO_5042044150" evidence="7">
    <location>
        <begin position="26"/>
        <end position="177"/>
    </location>
</feature>
<accession>A0AAE3G1W1</accession>
<evidence type="ECO:0000259" key="8">
    <source>
        <dbReference type="PROSITE" id="PS51935"/>
    </source>
</evidence>
<comment type="similarity">
    <text evidence="1">Belongs to the peptidase C40 family.</text>
</comment>
<evidence type="ECO:0000256" key="6">
    <source>
        <dbReference type="SAM" id="MobiDB-lite"/>
    </source>
</evidence>
<dbReference type="PANTHER" id="PTHR47360">
    <property type="entry name" value="MUREIN DD-ENDOPEPTIDASE MEPS/MUREIN LD-CARBOXYPEPTIDASE"/>
    <property type="match status" value="1"/>
</dbReference>
<dbReference type="GO" id="GO:0008234">
    <property type="term" value="F:cysteine-type peptidase activity"/>
    <property type="evidence" value="ECO:0007669"/>
    <property type="project" value="UniProtKB-KW"/>
</dbReference>
<dbReference type="AlphaFoldDB" id="A0AAE3G1W1"/>
<protein>
    <submittedName>
        <fullName evidence="9">Cell wall-associated NlpC family hydrolase</fullName>
    </submittedName>
</protein>
<evidence type="ECO:0000256" key="2">
    <source>
        <dbReference type="ARBA" id="ARBA00022670"/>
    </source>
</evidence>
<evidence type="ECO:0000256" key="1">
    <source>
        <dbReference type="ARBA" id="ARBA00007074"/>
    </source>
</evidence>
<evidence type="ECO:0000256" key="4">
    <source>
        <dbReference type="ARBA" id="ARBA00022801"/>
    </source>
</evidence>
<dbReference type="InterPro" id="IPR052062">
    <property type="entry name" value="Murein_DD/LD_carboxypeptidase"/>
</dbReference>
<evidence type="ECO:0000313" key="9">
    <source>
        <dbReference type="EMBL" id="MCP1673499.1"/>
    </source>
</evidence>
<keyword evidence="4 9" id="KW-0378">Hydrolase</keyword>
<comment type="caution">
    <text evidence="9">The sequence shown here is derived from an EMBL/GenBank/DDBJ whole genome shotgun (WGS) entry which is preliminary data.</text>
</comment>
<evidence type="ECO:0000256" key="5">
    <source>
        <dbReference type="ARBA" id="ARBA00022807"/>
    </source>
</evidence>
<dbReference type="PANTHER" id="PTHR47360:SF1">
    <property type="entry name" value="ENDOPEPTIDASE NLPC-RELATED"/>
    <property type="match status" value="1"/>
</dbReference>
<dbReference type="Pfam" id="PF00877">
    <property type="entry name" value="NLPC_P60"/>
    <property type="match status" value="1"/>
</dbReference>
<feature type="compositionally biased region" description="Low complexity" evidence="6">
    <location>
        <begin position="30"/>
        <end position="50"/>
    </location>
</feature>
<dbReference type="GO" id="GO:0006508">
    <property type="term" value="P:proteolysis"/>
    <property type="evidence" value="ECO:0007669"/>
    <property type="project" value="UniProtKB-KW"/>
</dbReference>
<dbReference type="Proteomes" id="UP001205843">
    <property type="component" value="Unassembled WGS sequence"/>
</dbReference>
<organism evidence="9 10">
    <name type="scientific">Natronocella acetinitrilica</name>
    <dbReference type="NCBI Taxonomy" id="414046"/>
    <lineage>
        <taxon>Bacteria</taxon>
        <taxon>Pseudomonadati</taxon>
        <taxon>Pseudomonadota</taxon>
        <taxon>Gammaproteobacteria</taxon>
        <taxon>Chromatiales</taxon>
        <taxon>Ectothiorhodospiraceae</taxon>
        <taxon>Natronocella</taxon>
    </lineage>
</organism>
<dbReference type="InterPro" id="IPR038765">
    <property type="entry name" value="Papain-like_cys_pep_sf"/>
</dbReference>
<evidence type="ECO:0000313" key="10">
    <source>
        <dbReference type="Proteomes" id="UP001205843"/>
    </source>
</evidence>
<keyword evidence="10" id="KW-1185">Reference proteome</keyword>
<dbReference type="RefSeq" id="WP_366519055.1">
    <property type="nucleotide sequence ID" value="NZ_JALJXV010000001.1"/>
</dbReference>
<evidence type="ECO:0000256" key="7">
    <source>
        <dbReference type="SAM" id="SignalP"/>
    </source>
</evidence>
<dbReference type="PROSITE" id="PS51935">
    <property type="entry name" value="NLPC_P60"/>
    <property type="match status" value="1"/>
</dbReference>
<dbReference type="EMBL" id="JALJXV010000001">
    <property type="protein sequence ID" value="MCP1673499.1"/>
    <property type="molecule type" value="Genomic_DNA"/>
</dbReference>
<dbReference type="InterPro" id="IPR000064">
    <property type="entry name" value="NLP_P60_dom"/>
</dbReference>
<gene>
    <name evidence="9" type="ORF">J2T57_000591</name>
</gene>
<dbReference type="Gene3D" id="3.90.1720.10">
    <property type="entry name" value="endopeptidase domain like (from Nostoc punctiforme)"/>
    <property type="match status" value="1"/>
</dbReference>
<feature type="domain" description="NlpC/P60" evidence="8">
    <location>
        <begin position="58"/>
        <end position="177"/>
    </location>
</feature>
<sequence>MIGTRWKYTAGVLLLGGLLAGCASAPREPAPVVDARPSAPAAAERSASPAPDHRLQRQAVIEALYAQHDDWAGTPYRLGGASRRGIDCSAFVQTTFASHFDRRLPRSTEGQARVGRPVARTELEAGDLVFFRTGKTRHVGIYVESGQFLHASTSQGVMLSELDNPYWAGNWWTARRP</sequence>
<dbReference type="PROSITE" id="PS51257">
    <property type="entry name" value="PROKAR_LIPOPROTEIN"/>
    <property type="match status" value="1"/>
</dbReference>